<comment type="similarity">
    <text evidence="1">Belongs to the CdaR family.</text>
</comment>
<evidence type="ECO:0000313" key="6">
    <source>
        <dbReference type="Proteomes" id="UP000419138"/>
    </source>
</evidence>
<accession>A0A646KJ91</accession>
<feature type="compositionally biased region" description="Basic and acidic residues" evidence="3">
    <location>
        <begin position="1"/>
        <end position="10"/>
    </location>
</feature>
<feature type="domain" description="GAF" evidence="4">
    <location>
        <begin position="119"/>
        <end position="270"/>
    </location>
</feature>
<dbReference type="AlphaFoldDB" id="A0A646KJ91"/>
<dbReference type="Pfam" id="PF13556">
    <property type="entry name" value="HTH_30"/>
    <property type="match status" value="1"/>
</dbReference>
<dbReference type="Pfam" id="PF17853">
    <property type="entry name" value="GGDEF_2"/>
    <property type="match status" value="1"/>
</dbReference>
<evidence type="ECO:0000256" key="3">
    <source>
        <dbReference type="SAM" id="MobiDB-lite"/>
    </source>
</evidence>
<protein>
    <submittedName>
        <fullName evidence="5">GAF domain-containing protein</fullName>
    </submittedName>
</protein>
<proteinExistence type="inferred from homology"/>
<evidence type="ECO:0000256" key="2">
    <source>
        <dbReference type="SAM" id="Coils"/>
    </source>
</evidence>
<dbReference type="InterPro" id="IPR025736">
    <property type="entry name" value="PucR_C-HTH_dom"/>
</dbReference>
<dbReference type="EMBL" id="VCLA01000150">
    <property type="protein sequence ID" value="MQT02283.1"/>
    <property type="molecule type" value="Genomic_DNA"/>
</dbReference>
<feature type="coiled-coil region" evidence="2">
    <location>
        <begin position="259"/>
        <end position="286"/>
    </location>
</feature>
<keyword evidence="6" id="KW-1185">Reference proteome</keyword>
<dbReference type="Pfam" id="PF01590">
    <property type="entry name" value="GAF"/>
    <property type="match status" value="1"/>
</dbReference>
<dbReference type="PANTHER" id="PTHR33744:SF1">
    <property type="entry name" value="DNA-BINDING TRANSCRIPTIONAL ACTIVATOR ADER"/>
    <property type="match status" value="1"/>
</dbReference>
<dbReference type="InterPro" id="IPR042070">
    <property type="entry name" value="PucR_C-HTH_sf"/>
</dbReference>
<dbReference type="Proteomes" id="UP000419138">
    <property type="component" value="Unassembled WGS sequence"/>
</dbReference>
<dbReference type="SMART" id="SM00065">
    <property type="entry name" value="GAF"/>
    <property type="match status" value="1"/>
</dbReference>
<dbReference type="InterPro" id="IPR041522">
    <property type="entry name" value="CdaR_GGDEF"/>
</dbReference>
<dbReference type="Gene3D" id="3.30.450.40">
    <property type="match status" value="1"/>
</dbReference>
<comment type="caution">
    <text evidence="5">The sequence shown here is derived from an EMBL/GenBank/DDBJ whole genome shotgun (WGS) entry which is preliminary data.</text>
</comment>
<name>A0A646KJ91_STRJU</name>
<evidence type="ECO:0000259" key="4">
    <source>
        <dbReference type="SMART" id="SM00065"/>
    </source>
</evidence>
<dbReference type="PANTHER" id="PTHR33744">
    <property type="entry name" value="CARBOHYDRATE DIACID REGULATOR"/>
    <property type="match status" value="1"/>
</dbReference>
<feature type="region of interest" description="Disordered" evidence="3">
    <location>
        <begin position="1"/>
        <end position="42"/>
    </location>
</feature>
<dbReference type="Gene3D" id="1.10.10.2840">
    <property type="entry name" value="PucR C-terminal helix-turn-helix domain"/>
    <property type="match status" value="1"/>
</dbReference>
<keyword evidence="2" id="KW-0175">Coiled coil</keyword>
<evidence type="ECO:0000256" key="1">
    <source>
        <dbReference type="ARBA" id="ARBA00006754"/>
    </source>
</evidence>
<dbReference type="InterPro" id="IPR029016">
    <property type="entry name" value="GAF-like_dom_sf"/>
</dbReference>
<dbReference type="InterPro" id="IPR051448">
    <property type="entry name" value="CdaR-like_regulators"/>
</dbReference>
<dbReference type="InterPro" id="IPR003018">
    <property type="entry name" value="GAF"/>
</dbReference>
<reference evidence="5 6" key="1">
    <citation type="submission" date="2019-05" db="EMBL/GenBank/DDBJ databases">
        <title>Comparative genomics and metabolomics analyses of clavulanic acid producing Streptomyces species provides insight into specialized metabolism and evolution of beta-lactam biosynthetic gene clusters.</title>
        <authorList>
            <person name="Moore M.A."/>
            <person name="Cruz-Morales P."/>
            <person name="Barona Gomez F."/>
            <person name="Kapil T."/>
        </authorList>
    </citation>
    <scope>NUCLEOTIDE SEQUENCE [LARGE SCALE GENOMIC DNA]</scope>
    <source>
        <strain evidence="5 6">NRRL 5741</strain>
    </source>
</reference>
<gene>
    <name evidence="5" type="ORF">FF041_19360</name>
</gene>
<dbReference type="OrthoDB" id="8026818at2"/>
<dbReference type="SUPFAM" id="SSF55781">
    <property type="entry name" value="GAF domain-like"/>
    <property type="match status" value="1"/>
</dbReference>
<sequence length="672" mass="72336">MLLPRRERTGHSSVSADTRLDGASAPGGVLPPDTRPGYPGDPLAEALSLLAGGAQGPAVDELIRTVSGAGNLTEVQARALEHARALARTHYEGASRRKQREAGLAALVDTARDLTLSDDLDELLAVIARRARLLLNVDMSYINFYDHPSGEAYVRVADGHATALTVGFRVPAEHGLGGDAWVSKAPFATSDYLTDSRIRHHPIIDEVVREEGLRGVMAIPLAHADTFFGVLYVADRGIRHFEPEETALMRSLADLATVAIEKADLLRQARDQIAELENDQSHARTDLLAQLGLSDSHSRMMEAVLAGRDLDALTSLAAELLGGPVLIMSPANRPLAAHGDIPGLDETAVVRASLDAHATREPLLLDCGARVLALSQGQEHLGTVVVGGDGAGEPELRLMRLISQTLSMALVLRRQTAVAESQVREEFFGDLLTDVQRPPGQLREKARRLALDLDQPHVVVVARPSGGSTNRVAVWASSYAYRMNGLKSLQGDSIALLLPGTDPSRIARDTLAELVPILGHPVTVGGAGPITRPEGIARAHREAVRCVRALMALGHTGASACVSDLGFLGMLLADDQDAEDFIQRTLGPVLEYDRQRSADLIRTLEAYFASGGSPTYAAETLHVHPNTVSRRLERITELIGAEWQKPGRALDLQLALRLQRISRTLERDPDGF</sequence>
<organism evidence="5 6">
    <name type="scientific">Streptomyces jumonjinensis</name>
    <dbReference type="NCBI Taxonomy" id="1945"/>
    <lineage>
        <taxon>Bacteria</taxon>
        <taxon>Bacillati</taxon>
        <taxon>Actinomycetota</taxon>
        <taxon>Actinomycetes</taxon>
        <taxon>Kitasatosporales</taxon>
        <taxon>Streptomycetaceae</taxon>
        <taxon>Streptomyces</taxon>
    </lineage>
</organism>
<evidence type="ECO:0000313" key="5">
    <source>
        <dbReference type="EMBL" id="MQT02283.1"/>
    </source>
</evidence>